<evidence type="ECO:0000256" key="1">
    <source>
        <dbReference type="SAM" id="Phobius"/>
    </source>
</evidence>
<dbReference type="Proteomes" id="UP000282574">
    <property type="component" value="Unassembled WGS sequence"/>
</dbReference>
<feature type="transmembrane region" description="Helical" evidence="1">
    <location>
        <begin position="322"/>
        <end position="348"/>
    </location>
</feature>
<keyword evidence="3" id="KW-1185">Reference proteome</keyword>
<keyword evidence="1" id="KW-0472">Membrane</keyword>
<proteinExistence type="predicted"/>
<keyword evidence="1" id="KW-1133">Transmembrane helix</keyword>
<evidence type="ECO:0000313" key="2">
    <source>
        <dbReference type="EMBL" id="RUT14577.1"/>
    </source>
</evidence>
<reference evidence="2 3" key="1">
    <citation type="journal article" date="2019" name="Genome Biol. Evol.">
        <title>Day and night: Metabolic profiles and evolutionary relationships of six axenic non-marine cyanobacteria.</title>
        <authorList>
            <person name="Will S.E."/>
            <person name="Henke P."/>
            <person name="Boedeker C."/>
            <person name="Huang S."/>
            <person name="Brinkmann H."/>
            <person name="Rohde M."/>
            <person name="Jarek M."/>
            <person name="Friedl T."/>
            <person name="Seufert S."/>
            <person name="Schumacher M."/>
            <person name="Overmann J."/>
            <person name="Neumann-Schaal M."/>
            <person name="Petersen J."/>
        </authorList>
    </citation>
    <scope>NUCLEOTIDE SEQUENCE [LARGE SCALE GENOMIC DNA]</scope>
    <source>
        <strain evidence="2 3">SAG 39.79</strain>
    </source>
</reference>
<evidence type="ECO:0008006" key="4">
    <source>
        <dbReference type="Google" id="ProtNLM"/>
    </source>
</evidence>
<feature type="transmembrane region" description="Helical" evidence="1">
    <location>
        <begin position="285"/>
        <end position="310"/>
    </location>
</feature>
<keyword evidence="1" id="KW-0812">Transmembrane</keyword>
<accession>A0AB37UUW1</accession>
<feature type="transmembrane region" description="Helical" evidence="1">
    <location>
        <begin position="253"/>
        <end position="273"/>
    </location>
</feature>
<sequence>MVFRYLLLQVDPNFGQDVLEAAQGGALLVAESFDELWNETINGGLYRSLCIVGFAFALAMLALFMVQFARNWMNDDYQPALASYLWPIIVIGLLFGNGYLLANGTLALRNYMNHIDQIMLGNAARGADLDVAFSRAMGDIQLRRMVGNAIQRCNERGGTPQQVNDCLVQAREELEAYAPQLFPSEQNANENDWFFRSLSAIGAAIALTNPLAGAVDGATGGNLANTVGNFAMETVGSAVTGLSATWLLAINNAYQWGVEICWIIVALLAPMAVGASLTPYGQKPIVAWLAGFFAVGMAKFCFHIMLGLCAQLISTAQANQPMIFLLFISIISPLLASAMAAGGGMAVLNALTKGVEWVASGAMTAGTAGVTSGAKIATTAAASRFGRRS</sequence>
<gene>
    <name evidence="2" type="ORF">DSM107010_01230</name>
</gene>
<evidence type="ECO:0000313" key="3">
    <source>
        <dbReference type="Proteomes" id="UP000282574"/>
    </source>
</evidence>
<dbReference type="AlphaFoldDB" id="A0AB37UUW1"/>
<comment type="caution">
    <text evidence="2">The sequence shown here is derived from an EMBL/GenBank/DDBJ whole genome shotgun (WGS) entry which is preliminary data.</text>
</comment>
<feature type="transmembrane region" description="Helical" evidence="1">
    <location>
        <begin position="49"/>
        <end position="69"/>
    </location>
</feature>
<organism evidence="2 3">
    <name type="scientific">Chroococcidiopsis cubana SAG 39.79</name>
    <dbReference type="NCBI Taxonomy" id="388085"/>
    <lineage>
        <taxon>Bacteria</taxon>
        <taxon>Bacillati</taxon>
        <taxon>Cyanobacteriota</taxon>
        <taxon>Cyanophyceae</taxon>
        <taxon>Chroococcidiopsidales</taxon>
        <taxon>Chroococcidiopsidaceae</taxon>
        <taxon>Chroococcidiopsis</taxon>
    </lineage>
</organism>
<dbReference type="RefSeq" id="WP_106167566.1">
    <property type="nucleotide sequence ID" value="NZ_JAVKZF010000005.1"/>
</dbReference>
<dbReference type="EMBL" id="RSCK01000001">
    <property type="protein sequence ID" value="RUT14577.1"/>
    <property type="molecule type" value="Genomic_DNA"/>
</dbReference>
<feature type="transmembrane region" description="Helical" evidence="1">
    <location>
        <begin position="81"/>
        <end position="102"/>
    </location>
</feature>
<protein>
    <recommendedName>
        <fullName evidence="4">NAD/NADP transhydrogenase beta subunit</fullName>
    </recommendedName>
</protein>
<name>A0AB37UUW1_9CYAN</name>